<keyword evidence="4" id="KW-0904">Protein phosphatase</keyword>
<dbReference type="KEGG" id="spph:KFK14_02170"/>
<dbReference type="InterPro" id="IPR023485">
    <property type="entry name" value="Ptyr_pPase"/>
</dbReference>
<dbReference type="PANTHER" id="PTHR11717">
    <property type="entry name" value="LOW MOLECULAR WEIGHT PROTEIN TYROSINE PHOSPHATASE"/>
    <property type="match status" value="1"/>
</dbReference>
<evidence type="ECO:0000256" key="4">
    <source>
        <dbReference type="ARBA" id="ARBA00022912"/>
    </source>
</evidence>
<dbReference type="RefSeq" id="WP_212609708.1">
    <property type="nucleotide sequence ID" value="NZ_CP073910.1"/>
</dbReference>
<sequence length="168" mass="18237">MTEQSGQPAIPRVLFVCLGNICRSPMAEGALRHLAAERGVALEIDSAGTGNWHRGHPPDRRAQATAEAYGVDICGLRARQVKAGDFHAFDYVVAMDGDNYRNLQRLRPRDGTAQLLLMLDHLAGREGEGVTDPYYGGDDGFHTVWHDIMGAAGGLLDRILRDQRGASG</sequence>
<proteinExistence type="inferred from homology"/>
<dbReference type="PANTHER" id="PTHR11717:SF7">
    <property type="entry name" value="LOW MOLECULAR WEIGHT PHOSPHOTYROSINE PROTEIN PHOSPHATASE"/>
    <property type="match status" value="1"/>
</dbReference>
<organism evidence="7 8">
    <name type="scientific">Sphingobium phenoxybenzoativorans</name>
    <dbReference type="NCBI Taxonomy" id="1592790"/>
    <lineage>
        <taxon>Bacteria</taxon>
        <taxon>Pseudomonadati</taxon>
        <taxon>Pseudomonadota</taxon>
        <taxon>Alphaproteobacteria</taxon>
        <taxon>Sphingomonadales</taxon>
        <taxon>Sphingomonadaceae</taxon>
        <taxon>Sphingobium</taxon>
    </lineage>
</organism>
<name>A0A975Q251_9SPHN</name>
<dbReference type="Proteomes" id="UP000681425">
    <property type="component" value="Chromosome"/>
</dbReference>
<evidence type="ECO:0000256" key="2">
    <source>
        <dbReference type="ARBA" id="ARBA00013064"/>
    </source>
</evidence>
<dbReference type="Pfam" id="PF01451">
    <property type="entry name" value="LMWPc"/>
    <property type="match status" value="1"/>
</dbReference>
<feature type="active site" evidence="5">
    <location>
        <position position="23"/>
    </location>
</feature>
<evidence type="ECO:0000313" key="8">
    <source>
        <dbReference type="Proteomes" id="UP000681425"/>
    </source>
</evidence>
<dbReference type="AlphaFoldDB" id="A0A975Q251"/>
<dbReference type="EMBL" id="CP073910">
    <property type="protein sequence ID" value="QUT06311.1"/>
    <property type="molecule type" value="Genomic_DNA"/>
</dbReference>
<accession>A0A975Q251</accession>
<reference evidence="7" key="1">
    <citation type="submission" date="2021-04" db="EMBL/GenBank/DDBJ databases">
        <title>Isolation of p-tert-butylphenol degrading bacteria Sphingobium phenoxybenzoativorans Tas13 from active sludge.</title>
        <authorList>
            <person name="Li Y."/>
        </authorList>
    </citation>
    <scope>NUCLEOTIDE SEQUENCE</scope>
    <source>
        <strain evidence="7">Tas13</strain>
    </source>
</reference>
<evidence type="ECO:0000256" key="3">
    <source>
        <dbReference type="ARBA" id="ARBA00022801"/>
    </source>
</evidence>
<feature type="active site" description="Nucleophile" evidence="5">
    <location>
        <position position="17"/>
    </location>
</feature>
<dbReference type="EC" id="3.1.3.48" evidence="2"/>
<feature type="active site" description="Proton donor" evidence="5">
    <location>
        <position position="132"/>
    </location>
</feature>
<dbReference type="GO" id="GO:0004725">
    <property type="term" value="F:protein tyrosine phosphatase activity"/>
    <property type="evidence" value="ECO:0007669"/>
    <property type="project" value="UniProtKB-EC"/>
</dbReference>
<dbReference type="InterPro" id="IPR050438">
    <property type="entry name" value="LMW_PTPase"/>
</dbReference>
<dbReference type="InterPro" id="IPR017867">
    <property type="entry name" value="Tyr_phospatase_low_mol_wt"/>
</dbReference>
<dbReference type="PRINTS" id="PR00719">
    <property type="entry name" value="LMWPTPASE"/>
</dbReference>
<keyword evidence="3" id="KW-0378">Hydrolase</keyword>
<dbReference type="SUPFAM" id="SSF52788">
    <property type="entry name" value="Phosphotyrosine protein phosphatases I"/>
    <property type="match status" value="1"/>
</dbReference>
<dbReference type="SMART" id="SM00226">
    <property type="entry name" value="LMWPc"/>
    <property type="match status" value="1"/>
</dbReference>
<evidence type="ECO:0000256" key="1">
    <source>
        <dbReference type="ARBA" id="ARBA00011063"/>
    </source>
</evidence>
<comment type="similarity">
    <text evidence="1">Belongs to the low molecular weight phosphotyrosine protein phosphatase family.</text>
</comment>
<dbReference type="InterPro" id="IPR036196">
    <property type="entry name" value="Ptyr_pPase_sf"/>
</dbReference>
<dbReference type="Gene3D" id="3.40.50.2300">
    <property type="match status" value="1"/>
</dbReference>
<evidence type="ECO:0000256" key="5">
    <source>
        <dbReference type="PIRSR" id="PIRSR617867-1"/>
    </source>
</evidence>
<keyword evidence="8" id="KW-1185">Reference proteome</keyword>
<protein>
    <recommendedName>
        <fullName evidence="2">protein-tyrosine-phosphatase</fullName>
        <ecNumber evidence="2">3.1.3.48</ecNumber>
    </recommendedName>
</protein>
<dbReference type="CDD" id="cd16343">
    <property type="entry name" value="LMWPTP"/>
    <property type="match status" value="1"/>
</dbReference>
<gene>
    <name evidence="7" type="ORF">KFK14_02170</name>
</gene>
<feature type="domain" description="Phosphotyrosine protein phosphatase I" evidence="6">
    <location>
        <begin position="11"/>
        <end position="158"/>
    </location>
</feature>
<evidence type="ECO:0000313" key="7">
    <source>
        <dbReference type="EMBL" id="QUT06311.1"/>
    </source>
</evidence>
<evidence type="ECO:0000259" key="6">
    <source>
        <dbReference type="SMART" id="SM00226"/>
    </source>
</evidence>